<dbReference type="Proteomes" id="UP000272474">
    <property type="component" value="Unassembled WGS sequence"/>
</dbReference>
<feature type="domain" description="HTH marR-type" evidence="1">
    <location>
        <begin position="3"/>
        <end position="137"/>
    </location>
</feature>
<dbReference type="AlphaFoldDB" id="A0A3A9Z6I9"/>
<comment type="caution">
    <text evidence="2">The sequence shown here is derived from an EMBL/GenBank/DDBJ whole genome shotgun (WGS) entry which is preliminary data.</text>
</comment>
<dbReference type="PROSITE" id="PS50995">
    <property type="entry name" value="HTH_MARR_2"/>
    <property type="match status" value="1"/>
</dbReference>
<name>A0A3A9Z6I9_9ACTN</name>
<gene>
    <name evidence="2" type="ORF">D7294_09315</name>
</gene>
<accession>A0A3A9Z6I9</accession>
<keyword evidence="3" id="KW-1185">Reference proteome</keyword>
<dbReference type="SMART" id="SM00347">
    <property type="entry name" value="HTH_MARR"/>
    <property type="match status" value="1"/>
</dbReference>
<sequence length="169" mass="17823">MEPDEVTSAVMAASRLVIAVSARALVEVDDSLTLPQLRTLVALEGLGPVKLATLAQVLGVNPSTALRMVGRLETAGMVDRRANPASRREVVLSLTPHGAEVVRQVLAHRKRGVEELVAELSPEVREGLVAGLRALIVVAGDPSIEVPGPAPLIEELRDDPGIDVVLGAW</sequence>
<protein>
    <submittedName>
        <fullName evidence="2">MarR family transcriptional regulator</fullName>
    </submittedName>
</protein>
<dbReference type="InterPro" id="IPR036388">
    <property type="entry name" value="WH-like_DNA-bd_sf"/>
</dbReference>
<dbReference type="GO" id="GO:0006950">
    <property type="term" value="P:response to stress"/>
    <property type="evidence" value="ECO:0007669"/>
    <property type="project" value="TreeGrafter"/>
</dbReference>
<dbReference type="InterPro" id="IPR000835">
    <property type="entry name" value="HTH_MarR-typ"/>
</dbReference>
<proteinExistence type="predicted"/>
<dbReference type="InterPro" id="IPR039422">
    <property type="entry name" value="MarR/SlyA-like"/>
</dbReference>
<organism evidence="2 3">
    <name type="scientific">Streptomyces hoynatensis</name>
    <dbReference type="NCBI Taxonomy" id="1141874"/>
    <lineage>
        <taxon>Bacteria</taxon>
        <taxon>Bacillati</taxon>
        <taxon>Actinomycetota</taxon>
        <taxon>Actinomycetes</taxon>
        <taxon>Kitasatosporales</taxon>
        <taxon>Streptomycetaceae</taxon>
        <taxon>Streptomyces</taxon>
    </lineage>
</organism>
<dbReference type="OrthoDB" id="3573114at2"/>
<dbReference type="PANTHER" id="PTHR33164:SF94">
    <property type="entry name" value="TRANSCRIPTIONAL REGULATORY PROTEIN-RELATED"/>
    <property type="match status" value="1"/>
</dbReference>
<dbReference type="Pfam" id="PF01047">
    <property type="entry name" value="MarR"/>
    <property type="match status" value="1"/>
</dbReference>
<dbReference type="PANTHER" id="PTHR33164">
    <property type="entry name" value="TRANSCRIPTIONAL REGULATOR, MARR FAMILY"/>
    <property type="match status" value="1"/>
</dbReference>
<evidence type="ECO:0000313" key="3">
    <source>
        <dbReference type="Proteomes" id="UP000272474"/>
    </source>
</evidence>
<dbReference type="PRINTS" id="PR00598">
    <property type="entry name" value="HTHMARR"/>
</dbReference>
<dbReference type="EMBL" id="RBAL01000004">
    <property type="protein sequence ID" value="RKN43883.1"/>
    <property type="molecule type" value="Genomic_DNA"/>
</dbReference>
<dbReference type="GO" id="GO:0003700">
    <property type="term" value="F:DNA-binding transcription factor activity"/>
    <property type="evidence" value="ECO:0007669"/>
    <property type="project" value="InterPro"/>
</dbReference>
<dbReference type="SUPFAM" id="SSF46785">
    <property type="entry name" value="Winged helix' DNA-binding domain"/>
    <property type="match status" value="1"/>
</dbReference>
<reference evidence="2 3" key="1">
    <citation type="journal article" date="2014" name="Int. J. Syst. Evol. Microbiol.">
        <title>Streptomyces hoynatensis sp. nov., isolated from deep marine sediment.</title>
        <authorList>
            <person name="Veyisoglu A."/>
            <person name="Sahin N."/>
        </authorList>
    </citation>
    <scope>NUCLEOTIDE SEQUENCE [LARGE SCALE GENOMIC DNA]</scope>
    <source>
        <strain evidence="2 3">KCTC 29097</strain>
    </source>
</reference>
<dbReference type="RefSeq" id="WP_120677514.1">
    <property type="nucleotide sequence ID" value="NZ_RBAL01000004.1"/>
</dbReference>
<dbReference type="InterPro" id="IPR036390">
    <property type="entry name" value="WH_DNA-bd_sf"/>
</dbReference>
<evidence type="ECO:0000259" key="1">
    <source>
        <dbReference type="PROSITE" id="PS50995"/>
    </source>
</evidence>
<dbReference type="Gene3D" id="1.10.10.10">
    <property type="entry name" value="Winged helix-like DNA-binding domain superfamily/Winged helix DNA-binding domain"/>
    <property type="match status" value="1"/>
</dbReference>
<evidence type="ECO:0000313" key="2">
    <source>
        <dbReference type="EMBL" id="RKN43883.1"/>
    </source>
</evidence>